<dbReference type="Proteomes" id="UP000828941">
    <property type="component" value="Chromosome 14"/>
</dbReference>
<sequence length="132" mass="15289">MKPYRYAQAQKDIIEKMVQETLQAGIIQPSSSPYASPVVLVKKKDRSWQFCIDFRRLNNITIKNKFLTSLIEEVMDELEGATTFSKLDLRAGYHQICVYPPDIPKTAFKTHSGFYECGCWEDHLQLLKTILQ</sequence>
<name>A0ACB9KJX2_BAUVA</name>
<keyword evidence="2" id="KW-1185">Reference proteome</keyword>
<protein>
    <submittedName>
        <fullName evidence="1">Uncharacterized protein</fullName>
    </submittedName>
</protein>
<proteinExistence type="predicted"/>
<gene>
    <name evidence="1" type="ORF">L6164_037342</name>
</gene>
<organism evidence="1 2">
    <name type="scientific">Bauhinia variegata</name>
    <name type="common">Purple orchid tree</name>
    <name type="synonym">Phanera variegata</name>
    <dbReference type="NCBI Taxonomy" id="167791"/>
    <lineage>
        <taxon>Eukaryota</taxon>
        <taxon>Viridiplantae</taxon>
        <taxon>Streptophyta</taxon>
        <taxon>Embryophyta</taxon>
        <taxon>Tracheophyta</taxon>
        <taxon>Spermatophyta</taxon>
        <taxon>Magnoliopsida</taxon>
        <taxon>eudicotyledons</taxon>
        <taxon>Gunneridae</taxon>
        <taxon>Pentapetalae</taxon>
        <taxon>rosids</taxon>
        <taxon>fabids</taxon>
        <taxon>Fabales</taxon>
        <taxon>Fabaceae</taxon>
        <taxon>Cercidoideae</taxon>
        <taxon>Cercideae</taxon>
        <taxon>Bauhiniinae</taxon>
        <taxon>Bauhinia</taxon>
    </lineage>
</organism>
<dbReference type="EMBL" id="CM039439">
    <property type="protein sequence ID" value="KAI4297451.1"/>
    <property type="molecule type" value="Genomic_DNA"/>
</dbReference>
<accession>A0ACB9KJX2</accession>
<evidence type="ECO:0000313" key="1">
    <source>
        <dbReference type="EMBL" id="KAI4297451.1"/>
    </source>
</evidence>
<reference evidence="1 2" key="1">
    <citation type="journal article" date="2022" name="DNA Res.">
        <title>Chromosomal-level genome assembly of the orchid tree Bauhinia variegata (Leguminosae; Cercidoideae) supports the allotetraploid origin hypothesis of Bauhinia.</title>
        <authorList>
            <person name="Zhong Y."/>
            <person name="Chen Y."/>
            <person name="Zheng D."/>
            <person name="Pang J."/>
            <person name="Liu Y."/>
            <person name="Luo S."/>
            <person name="Meng S."/>
            <person name="Qian L."/>
            <person name="Wei D."/>
            <person name="Dai S."/>
            <person name="Zhou R."/>
        </authorList>
    </citation>
    <scope>NUCLEOTIDE SEQUENCE [LARGE SCALE GENOMIC DNA]</scope>
    <source>
        <strain evidence="1">BV-YZ2020</strain>
    </source>
</reference>
<comment type="caution">
    <text evidence="1">The sequence shown here is derived from an EMBL/GenBank/DDBJ whole genome shotgun (WGS) entry which is preliminary data.</text>
</comment>
<evidence type="ECO:0000313" key="2">
    <source>
        <dbReference type="Proteomes" id="UP000828941"/>
    </source>
</evidence>